<keyword evidence="4 5" id="KW-0472">Membrane</keyword>
<evidence type="ECO:0000256" key="2">
    <source>
        <dbReference type="ARBA" id="ARBA00022692"/>
    </source>
</evidence>
<keyword evidence="3 5" id="KW-1133">Transmembrane helix</keyword>
<evidence type="ECO:0000313" key="7">
    <source>
        <dbReference type="Proteomes" id="UP000581688"/>
    </source>
</evidence>
<proteinExistence type="predicted"/>
<dbReference type="PANTHER" id="PTHR35529">
    <property type="entry name" value="MANGANESE EFFLUX PUMP MNTP-RELATED"/>
    <property type="match status" value="1"/>
</dbReference>
<gene>
    <name evidence="6" type="ORF">HNQ94_000497</name>
</gene>
<feature type="transmembrane region" description="Helical" evidence="5">
    <location>
        <begin position="192"/>
        <end position="210"/>
    </location>
</feature>
<name>A0A841PXC2_9BACI</name>
<dbReference type="NCBIfam" id="TIGR02840">
    <property type="entry name" value="spore_YtaF"/>
    <property type="match status" value="1"/>
</dbReference>
<organism evidence="6 7">
    <name type="scientific">Salirhabdus euzebyi</name>
    <dbReference type="NCBI Taxonomy" id="394506"/>
    <lineage>
        <taxon>Bacteria</taxon>
        <taxon>Bacillati</taxon>
        <taxon>Bacillota</taxon>
        <taxon>Bacilli</taxon>
        <taxon>Bacillales</taxon>
        <taxon>Bacillaceae</taxon>
        <taxon>Salirhabdus</taxon>
    </lineage>
</organism>
<evidence type="ECO:0000256" key="5">
    <source>
        <dbReference type="SAM" id="Phobius"/>
    </source>
</evidence>
<dbReference type="Proteomes" id="UP000581688">
    <property type="component" value="Unassembled WGS sequence"/>
</dbReference>
<feature type="transmembrane region" description="Helical" evidence="5">
    <location>
        <begin position="6"/>
        <end position="25"/>
    </location>
</feature>
<dbReference type="InterPro" id="IPR014205">
    <property type="entry name" value="Spore_YtaF"/>
</dbReference>
<comment type="caution">
    <text evidence="6">The sequence shown here is derived from an EMBL/GenBank/DDBJ whole genome shotgun (WGS) entry which is preliminary data.</text>
</comment>
<dbReference type="AlphaFoldDB" id="A0A841PXC2"/>
<dbReference type="RefSeq" id="WP_174494375.1">
    <property type="nucleotide sequence ID" value="NZ_CADDWK010000001.1"/>
</dbReference>
<feature type="transmembrane region" description="Helical" evidence="5">
    <location>
        <begin position="37"/>
        <end position="55"/>
    </location>
</feature>
<keyword evidence="7" id="KW-1185">Reference proteome</keyword>
<keyword evidence="2 5" id="KW-0812">Transmembrane</keyword>
<dbReference type="PANTHER" id="PTHR35529:SF2">
    <property type="entry name" value="SPORULATION PROTEIN YTAF-RELATED"/>
    <property type="match status" value="1"/>
</dbReference>
<evidence type="ECO:0000256" key="1">
    <source>
        <dbReference type="ARBA" id="ARBA00022475"/>
    </source>
</evidence>
<evidence type="ECO:0000256" key="3">
    <source>
        <dbReference type="ARBA" id="ARBA00022989"/>
    </source>
</evidence>
<feature type="transmembrane region" description="Helical" evidence="5">
    <location>
        <begin position="61"/>
        <end position="84"/>
    </location>
</feature>
<dbReference type="EMBL" id="JACHGH010000001">
    <property type="protein sequence ID" value="MBB6452076.1"/>
    <property type="molecule type" value="Genomic_DNA"/>
</dbReference>
<accession>A0A841PXC2</accession>
<protein>
    <submittedName>
        <fullName evidence="6">Putative sporulation protein YtaF</fullName>
    </submittedName>
</protein>
<dbReference type="Pfam" id="PF02659">
    <property type="entry name" value="Mntp"/>
    <property type="match status" value="2"/>
</dbReference>
<keyword evidence="1" id="KW-1003">Cell membrane</keyword>
<evidence type="ECO:0000313" key="6">
    <source>
        <dbReference type="EMBL" id="MBB6452076.1"/>
    </source>
</evidence>
<sequence>MPEWLMLLLLSFAVSLDSFTAGFTFGLRQIKIPLRSIVYIGVVTALVFLTAMLVGERLAAIFSPGIADIIGGVLFIVIGIWVIFQFFRDHKTKNNKTEEKPFVFKWEIKSLGIVIQILKDANQADMDRSGHIGGMEAIILGTALSLDAFGAGVGAAIFGYTPVLTALFTASMASLFLWIGTKSGHFLAKWSWVDKIAFMPGIILIVLGFMKLT</sequence>
<reference evidence="6 7" key="1">
    <citation type="submission" date="2020-08" db="EMBL/GenBank/DDBJ databases">
        <title>Genomic Encyclopedia of Type Strains, Phase IV (KMG-IV): sequencing the most valuable type-strain genomes for metagenomic binning, comparative biology and taxonomic classification.</title>
        <authorList>
            <person name="Goeker M."/>
        </authorList>
    </citation>
    <scope>NUCLEOTIDE SEQUENCE [LARGE SCALE GENOMIC DNA]</scope>
    <source>
        <strain evidence="6 7">DSM 19612</strain>
    </source>
</reference>
<dbReference type="InterPro" id="IPR003810">
    <property type="entry name" value="Mntp/YtaF"/>
</dbReference>
<evidence type="ECO:0000256" key="4">
    <source>
        <dbReference type="ARBA" id="ARBA00023136"/>
    </source>
</evidence>